<evidence type="ECO:0000256" key="4">
    <source>
        <dbReference type="ARBA" id="ARBA00023163"/>
    </source>
</evidence>
<dbReference type="PANTHER" id="PTHR11723">
    <property type="entry name" value="DNA-BINDING PROTEIN INHIBITOR"/>
    <property type="match status" value="1"/>
</dbReference>
<evidence type="ECO:0000259" key="7">
    <source>
        <dbReference type="PROSITE" id="PS50888"/>
    </source>
</evidence>
<dbReference type="GO" id="GO:0046983">
    <property type="term" value="F:protein dimerization activity"/>
    <property type="evidence" value="ECO:0007669"/>
    <property type="project" value="InterPro"/>
</dbReference>
<feature type="compositionally biased region" description="Basic residues" evidence="6">
    <location>
        <begin position="35"/>
        <end position="51"/>
    </location>
</feature>
<dbReference type="RefSeq" id="XP_018019017.1">
    <property type="nucleotide sequence ID" value="XM_018163528.2"/>
</dbReference>
<keyword evidence="5" id="KW-0539">Nucleus</keyword>
<sequence length="234" mass="25479">MRADMSNSVCVPGLPGGIANTPGGGMTPSLPHPQHPGKKRRQTLHRTRGLHHSQGGPVLHDSTQCMPLPPVSDPKTLQEKRELLEYFQKLRVLVPSLPKTGKIPKLEVIEHVITYIKQLENQLIDHPMIQVLENSAYISGLLQSMAPEFDISHLFPSRANSSQNFTGVPSGRETSSLQYELSPISQNPYTFSGEISAGASLSMPNSTSSAPTKLKARKSSVRKPLTLISATCSK</sequence>
<accession>A0A8B7NZ46</accession>
<organism evidence="8 9">
    <name type="scientific">Hyalella azteca</name>
    <name type="common">Amphipod</name>
    <dbReference type="NCBI Taxonomy" id="294128"/>
    <lineage>
        <taxon>Eukaryota</taxon>
        <taxon>Metazoa</taxon>
        <taxon>Ecdysozoa</taxon>
        <taxon>Arthropoda</taxon>
        <taxon>Crustacea</taxon>
        <taxon>Multicrustacea</taxon>
        <taxon>Malacostraca</taxon>
        <taxon>Eumalacostraca</taxon>
        <taxon>Peracarida</taxon>
        <taxon>Amphipoda</taxon>
        <taxon>Senticaudata</taxon>
        <taxon>Talitrida</taxon>
        <taxon>Talitroidea</taxon>
        <taxon>Hyalellidae</taxon>
        <taxon>Hyalella</taxon>
    </lineage>
</organism>
<gene>
    <name evidence="9" type="primary">LOC108675504</name>
</gene>
<evidence type="ECO:0000313" key="9">
    <source>
        <dbReference type="RefSeq" id="XP_018019017.1"/>
    </source>
</evidence>
<evidence type="ECO:0000313" key="8">
    <source>
        <dbReference type="Proteomes" id="UP000694843"/>
    </source>
</evidence>
<keyword evidence="2" id="KW-0678">Repressor</keyword>
<keyword evidence="3" id="KW-0805">Transcription regulation</keyword>
<evidence type="ECO:0000256" key="6">
    <source>
        <dbReference type="SAM" id="MobiDB-lite"/>
    </source>
</evidence>
<dbReference type="Gene3D" id="4.10.280.10">
    <property type="entry name" value="Helix-loop-helix DNA-binding domain"/>
    <property type="match status" value="1"/>
</dbReference>
<reference evidence="9" key="1">
    <citation type="submission" date="2025-08" db="UniProtKB">
        <authorList>
            <consortium name="RefSeq"/>
        </authorList>
    </citation>
    <scope>IDENTIFICATION</scope>
    <source>
        <tissue evidence="9">Whole organism</tissue>
    </source>
</reference>
<dbReference type="SMART" id="SM00353">
    <property type="entry name" value="HLH"/>
    <property type="match status" value="1"/>
</dbReference>
<dbReference type="GO" id="GO:0000122">
    <property type="term" value="P:negative regulation of transcription by RNA polymerase II"/>
    <property type="evidence" value="ECO:0007669"/>
    <property type="project" value="InterPro"/>
</dbReference>
<dbReference type="Pfam" id="PF00010">
    <property type="entry name" value="HLH"/>
    <property type="match status" value="1"/>
</dbReference>
<feature type="region of interest" description="Disordered" evidence="6">
    <location>
        <begin position="14"/>
        <end position="64"/>
    </location>
</feature>
<dbReference type="SUPFAM" id="SSF47459">
    <property type="entry name" value="HLH, helix-loop-helix DNA-binding domain"/>
    <property type="match status" value="1"/>
</dbReference>
<evidence type="ECO:0000256" key="5">
    <source>
        <dbReference type="ARBA" id="ARBA00023242"/>
    </source>
</evidence>
<evidence type="ECO:0000256" key="1">
    <source>
        <dbReference type="ARBA" id="ARBA00004123"/>
    </source>
</evidence>
<feature type="domain" description="BHLH" evidence="7">
    <location>
        <begin position="67"/>
        <end position="119"/>
    </location>
</feature>
<dbReference type="GO" id="GO:0005737">
    <property type="term" value="C:cytoplasm"/>
    <property type="evidence" value="ECO:0007669"/>
    <property type="project" value="InterPro"/>
</dbReference>
<feature type="compositionally biased region" description="Polar residues" evidence="6">
    <location>
        <begin position="202"/>
        <end position="211"/>
    </location>
</feature>
<dbReference type="CDD" id="cd19695">
    <property type="entry name" value="bHLH_dnHLH_EMC_like"/>
    <property type="match status" value="1"/>
</dbReference>
<dbReference type="PANTHER" id="PTHR11723:SF17">
    <property type="entry name" value="PROTEIN EXTRA-MACROCHAETAE"/>
    <property type="match status" value="1"/>
</dbReference>
<keyword evidence="8" id="KW-1185">Reference proteome</keyword>
<dbReference type="AlphaFoldDB" id="A0A8B7NZ46"/>
<dbReference type="InterPro" id="IPR036638">
    <property type="entry name" value="HLH_DNA-bd_sf"/>
</dbReference>
<dbReference type="GO" id="GO:0030154">
    <property type="term" value="P:cell differentiation"/>
    <property type="evidence" value="ECO:0007669"/>
    <property type="project" value="TreeGrafter"/>
</dbReference>
<dbReference type="InterPro" id="IPR026052">
    <property type="entry name" value="DNA-bd_prot-inh"/>
</dbReference>
<dbReference type="InterPro" id="IPR011598">
    <property type="entry name" value="bHLH_dom"/>
</dbReference>
<dbReference type="GeneID" id="108675504"/>
<dbReference type="GO" id="GO:0005634">
    <property type="term" value="C:nucleus"/>
    <property type="evidence" value="ECO:0007669"/>
    <property type="project" value="UniProtKB-SubCell"/>
</dbReference>
<proteinExistence type="predicted"/>
<dbReference type="GO" id="GO:0032922">
    <property type="term" value="P:circadian regulation of gene expression"/>
    <property type="evidence" value="ECO:0007669"/>
    <property type="project" value="TreeGrafter"/>
</dbReference>
<dbReference type="OrthoDB" id="10047910at2759"/>
<evidence type="ECO:0000256" key="2">
    <source>
        <dbReference type="ARBA" id="ARBA00022491"/>
    </source>
</evidence>
<keyword evidence="4" id="KW-0804">Transcription</keyword>
<name>A0A8B7NZ46_HYAAZ</name>
<comment type="subcellular location">
    <subcellularLocation>
        <location evidence="1">Nucleus</location>
    </subcellularLocation>
</comment>
<evidence type="ECO:0000256" key="3">
    <source>
        <dbReference type="ARBA" id="ARBA00023015"/>
    </source>
</evidence>
<dbReference type="Proteomes" id="UP000694843">
    <property type="component" value="Unplaced"/>
</dbReference>
<feature type="region of interest" description="Disordered" evidence="6">
    <location>
        <begin position="200"/>
        <end position="221"/>
    </location>
</feature>
<dbReference type="PROSITE" id="PS50888">
    <property type="entry name" value="BHLH"/>
    <property type="match status" value="1"/>
</dbReference>
<dbReference type="KEGG" id="hazt:108675504"/>
<protein>
    <submittedName>
        <fullName evidence="9">Uncharacterized protein LOC108675504</fullName>
    </submittedName>
</protein>